<keyword evidence="3" id="KW-0498">Mitosis</keyword>
<dbReference type="PANTHER" id="PTHR23048:SF59">
    <property type="entry name" value="EF-HAND SUPERFAMILY PROTEIN"/>
    <property type="match status" value="1"/>
</dbReference>
<dbReference type="PROSITE" id="PS50222">
    <property type="entry name" value="EF_HAND_2"/>
    <property type="match status" value="2"/>
</dbReference>
<dbReference type="EMBL" id="FNXT01001326">
    <property type="protein sequence ID" value="SZX78582.1"/>
    <property type="molecule type" value="Genomic_DNA"/>
</dbReference>
<protein>
    <recommendedName>
        <fullName evidence="7">Caltractin</fullName>
    </recommendedName>
    <alternativeName>
        <fullName evidence="8">Centrin</fullName>
    </alternativeName>
</protein>
<dbReference type="InterPro" id="IPR002048">
    <property type="entry name" value="EF_hand_dom"/>
</dbReference>
<evidence type="ECO:0000256" key="6">
    <source>
        <dbReference type="ARBA" id="ARBA00037153"/>
    </source>
</evidence>
<evidence type="ECO:0000256" key="7">
    <source>
        <dbReference type="ARBA" id="ARBA00039772"/>
    </source>
</evidence>
<dbReference type="FunFam" id="1.10.238.10:FF:000001">
    <property type="entry name" value="Calmodulin 1"/>
    <property type="match status" value="1"/>
</dbReference>
<dbReference type="GO" id="GO:0005509">
    <property type="term" value="F:calcium ion binding"/>
    <property type="evidence" value="ECO:0007669"/>
    <property type="project" value="InterPro"/>
</dbReference>
<dbReference type="Gene3D" id="1.10.238.10">
    <property type="entry name" value="EF-hand"/>
    <property type="match status" value="2"/>
</dbReference>
<evidence type="ECO:0000256" key="1">
    <source>
        <dbReference type="ARBA" id="ARBA00022618"/>
    </source>
</evidence>
<gene>
    <name evidence="9" type="ORF">BQ4739_LOCUS18903</name>
</gene>
<keyword evidence="2" id="KW-0677">Repeat</keyword>
<dbReference type="GO" id="GO:0016460">
    <property type="term" value="C:myosin II complex"/>
    <property type="evidence" value="ECO:0007669"/>
    <property type="project" value="TreeGrafter"/>
</dbReference>
<keyword evidence="5" id="KW-0131">Cell cycle</keyword>
<evidence type="ECO:0000256" key="8">
    <source>
        <dbReference type="ARBA" id="ARBA00041736"/>
    </source>
</evidence>
<evidence type="ECO:0000256" key="4">
    <source>
        <dbReference type="ARBA" id="ARBA00022837"/>
    </source>
</evidence>
<dbReference type="PROSITE" id="PS00018">
    <property type="entry name" value="EF_HAND_1"/>
    <property type="match status" value="2"/>
</dbReference>
<dbReference type="InterPro" id="IPR050230">
    <property type="entry name" value="CALM/Myosin/TropC-like"/>
</dbReference>
<dbReference type="SUPFAM" id="SSF47473">
    <property type="entry name" value="EF-hand"/>
    <property type="match status" value="1"/>
</dbReference>
<keyword evidence="4" id="KW-0106">Calcium</keyword>
<dbReference type="Pfam" id="PF13499">
    <property type="entry name" value="EF-hand_7"/>
    <property type="match status" value="1"/>
</dbReference>
<dbReference type="Proteomes" id="UP000256970">
    <property type="component" value="Unassembled WGS sequence"/>
</dbReference>
<dbReference type="GO" id="GO:0051301">
    <property type="term" value="P:cell division"/>
    <property type="evidence" value="ECO:0007669"/>
    <property type="project" value="UniProtKB-KW"/>
</dbReference>
<name>A0A383WMY3_TETOB</name>
<comment type="function">
    <text evidence="6">This calcium-binding protein is found in the basal body complexes (the functional homolog of the centrosome in animal cell). In mitotic cells it is specifically associated with the poles of the mitotic spindles at the sites of the duplicated basal body complexes.</text>
</comment>
<dbReference type="InterPro" id="IPR018247">
    <property type="entry name" value="EF_Hand_1_Ca_BS"/>
</dbReference>
<dbReference type="InterPro" id="IPR011992">
    <property type="entry name" value="EF-hand-dom_pair"/>
</dbReference>
<dbReference type="SMART" id="SM00054">
    <property type="entry name" value="EFh"/>
    <property type="match status" value="2"/>
</dbReference>
<evidence type="ECO:0000256" key="2">
    <source>
        <dbReference type="ARBA" id="ARBA00022737"/>
    </source>
</evidence>
<keyword evidence="1" id="KW-0132">Cell division</keyword>
<keyword evidence="10" id="KW-1185">Reference proteome</keyword>
<accession>A0A383WMY3</accession>
<dbReference type="STRING" id="3088.A0A383WMY3"/>
<proteinExistence type="predicted"/>
<sequence>MDASMNGSPLFMHVQRKLGRNLPREVTEDEQAEIAYAFEKLAAGERYVQARHLKVALRAMGFPVKKEDVHELLRDHGYSEDASLDWQAFNELLCAKVTERTPQDEVRRAFQLFDLNHSGRITLKDLTMIAKQLQCDIEPEELKDMIAEFDRDGDGAISEEEFRAIVASNSDY</sequence>
<evidence type="ECO:0000313" key="10">
    <source>
        <dbReference type="Proteomes" id="UP000256970"/>
    </source>
</evidence>
<reference evidence="9 10" key="1">
    <citation type="submission" date="2016-10" db="EMBL/GenBank/DDBJ databases">
        <authorList>
            <person name="Cai Z."/>
        </authorList>
    </citation>
    <scope>NUCLEOTIDE SEQUENCE [LARGE SCALE GENOMIC DNA]</scope>
</reference>
<evidence type="ECO:0000313" key="9">
    <source>
        <dbReference type="EMBL" id="SZX78582.1"/>
    </source>
</evidence>
<evidence type="ECO:0000256" key="5">
    <source>
        <dbReference type="ARBA" id="ARBA00023306"/>
    </source>
</evidence>
<dbReference type="CDD" id="cd00051">
    <property type="entry name" value="EFh"/>
    <property type="match status" value="1"/>
</dbReference>
<dbReference type="PANTHER" id="PTHR23048">
    <property type="entry name" value="MYOSIN LIGHT CHAIN 1, 3"/>
    <property type="match status" value="1"/>
</dbReference>
<organism evidence="9 10">
    <name type="scientific">Tetradesmus obliquus</name>
    <name type="common">Green alga</name>
    <name type="synonym">Acutodesmus obliquus</name>
    <dbReference type="NCBI Taxonomy" id="3088"/>
    <lineage>
        <taxon>Eukaryota</taxon>
        <taxon>Viridiplantae</taxon>
        <taxon>Chlorophyta</taxon>
        <taxon>core chlorophytes</taxon>
        <taxon>Chlorophyceae</taxon>
        <taxon>CS clade</taxon>
        <taxon>Sphaeropleales</taxon>
        <taxon>Scenedesmaceae</taxon>
        <taxon>Tetradesmus</taxon>
    </lineage>
</organism>
<evidence type="ECO:0000256" key="3">
    <source>
        <dbReference type="ARBA" id="ARBA00022776"/>
    </source>
</evidence>
<dbReference type="AlphaFoldDB" id="A0A383WMY3"/>